<comment type="cofactor">
    <cofactor evidence="3">
        <name>Zn(2+)</name>
        <dbReference type="ChEBI" id="CHEBI:29105"/>
    </cofactor>
    <text evidence="3">Binds 1 zinc ion per subunit.</text>
</comment>
<feature type="binding site" evidence="3">
    <location>
        <position position="488"/>
    </location>
    <ligand>
        <name>Zn(2+)</name>
        <dbReference type="ChEBI" id="CHEBI:29105"/>
        <note>catalytic</note>
    </ligand>
</feature>
<keyword evidence="3" id="KW-0479">Metal-binding</keyword>
<sequence length="645" mass="76025">MKNLCTLVMILIISSMITSCGKEEIMYTVNFETSQGSLIEELQVKEGTIFDDLDNITTTRDGYIFITWYLDETLQIEVYDDYPIVSDIVFFAKWEVVPDMITITFNLFDDEYIEEELIIEKGSTINPNRLPIPTRIDYIFDGWYLNDSFLVEVYSTFVFNMDRELCAKWIYDGEIIDEPDEPVVVHDYFENDNVFLNIEENKVFTENTYYFDLVVDDENDRLFVSGQIVYVNDEMDFDELYLKIYPNADNNSINEYNVNFSFLKVNDIEYSVKYSGGDDTTIYLDLEETLYEGETFIIDFEYYFTYWDHGRIASIDSIYYSLFFYPFVAMFDEDTGWQIDNYSFLGESYYNKIGDYYVSLRVPKDYLVAASGAIIETIDGLDYDTFNMYLENGRDFSFSTSINYNLYQKEIEGINYSIYSILPLSNPDKVYSFEYLSDAIAVYEDYVGEYYYDYLNLEYGYVYGMESSGVVYCSYEINETTVVHEVIHQWFYSMIGNDQSNFAFLDEALTTYINYAYFYEIYGVNSSIEYLESKNSRAPEMINFYNRYYGISLLKKVDEYEGNAGYAYVVYSHGCSMFRYYVDEFLDGDDEVFKTFLREYYNQFNGKEVTLDEFLLLLETSTGVDGTVEWFELMLSSLGSFIRRP</sequence>
<dbReference type="InterPro" id="IPR014782">
    <property type="entry name" value="Peptidase_M1_dom"/>
</dbReference>
<dbReference type="AlphaFoldDB" id="A0A7U9THD7"/>
<dbReference type="InterPro" id="IPR027268">
    <property type="entry name" value="Peptidase_M4/M1_CTD_sf"/>
</dbReference>
<dbReference type="InterPro" id="IPR042229">
    <property type="entry name" value="Listeria/Bacterioides_rpt_sf"/>
</dbReference>
<evidence type="ECO:0000256" key="1">
    <source>
        <dbReference type="ARBA" id="ARBA00004196"/>
    </source>
</evidence>
<protein>
    <recommendedName>
        <fullName evidence="4">Peptidase M1 membrane alanine aminopeptidase domain-containing protein</fullName>
    </recommendedName>
</protein>
<evidence type="ECO:0000313" key="5">
    <source>
        <dbReference type="EMBL" id="BCR35234.1"/>
    </source>
</evidence>
<dbReference type="InterPro" id="IPR034015">
    <property type="entry name" value="M1_LTA4H"/>
</dbReference>
<dbReference type="Pfam" id="PF01433">
    <property type="entry name" value="Peptidase_M1"/>
    <property type="match status" value="1"/>
</dbReference>
<proteinExistence type="predicted"/>
<keyword evidence="6" id="KW-1185">Reference proteome</keyword>
<evidence type="ECO:0000313" key="6">
    <source>
        <dbReference type="Proteomes" id="UP000620133"/>
    </source>
</evidence>
<comment type="subcellular location">
    <subcellularLocation>
        <location evidence="1">Cell envelope</location>
    </subcellularLocation>
</comment>
<dbReference type="RefSeq" id="WP_176239105.1">
    <property type="nucleotide sequence ID" value="NZ_AP024412.1"/>
</dbReference>
<dbReference type="Pfam" id="PF09479">
    <property type="entry name" value="Flg_new"/>
    <property type="match status" value="2"/>
</dbReference>
<feature type="active site" description="Proton acceptor" evidence="2">
    <location>
        <position position="485"/>
    </location>
</feature>
<dbReference type="GO" id="GO:0008270">
    <property type="term" value="F:zinc ion binding"/>
    <property type="evidence" value="ECO:0007669"/>
    <property type="project" value="InterPro"/>
</dbReference>
<dbReference type="PROSITE" id="PS51257">
    <property type="entry name" value="PROKAR_LIPOPROTEIN"/>
    <property type="match status" value="1"/>
</dbReference>
<dbReference type="EMBL" id="AP024412">
    <property type="protein sequence ID" value="BCR35234.1"/>
    <property type="molecule type" value="Genomic_DNA"/>
</dbReference>
<accession>A0A7U9THD7</accession>
<evidence type="ECO:0000256" key="3">
    <source>
        <dbReference type="PIRSR" id="PIRSR634015-3"/>
    </source>
</evidence>
<keyword evidence="3" id="KW-0862">Zinc</keyword>
<evidence type="ECO:0000256" key="2">
    <source>
        <dbReference type="PIRSR" id="PIRSR634015-1"/>
    </source>
</evidence>
<dbReference type="GO" id="GO:0008237">
    <property type="term" value="F:metallopeptidase activity"/>
    <property type="evidence" value="ECO:0007669"/>
    <property type="project" value="InterPro"/>
</dbReference>
<feature type="domain" description="Peptidase M1 membrane alanine aminopeptidase" evidence="4">
    <location>
        <begin position="476"/>
        <end position="623"/>
    </location>
</feature>
<dbReference type="KEGG" id="manr:MPAN_001270"/>
<feature type="active site" description="Proton donor" evidence="2">
    <location>
        <position position="571"/>
    </location>
</feature>
<dbReference type="Gene3D" id="2.60.40.4270">
    <property type="entry name" value="Listeria-Bacteroides repeat domain"/>
    <property type="match status" value="1"/>
</dbReference>
<dbReference type="PANTHER" id="PTHR45726">
    <property type="entry name" value="LEUKOTRIENE A-4 HYDROLASE"/>
    <property type="match status" value="1"/>
</dbReference>
<dbReference type="PANTHER" id="PTHR45726:SF3">
    <property type="entry name" value="LEUKOTRIENE A-4 HYDROLASE"/>
    <property type="match status" value="1"/>
</dbReference>
<dbReference type="GO" id="GO:0030313">
    <property type="term" value="C:cell envelope"/>
    <property type="evidence" value="ECO:0007669"/>
    <property type="project" value="UniProtKB-SubCell"/>
</dbReference>
<dbReference type="Proteomes" id="UP000620133">
    <property type="component" value="Chromosome"/>
</dbReference>
<dbReference type="SUPFAM" id="SSF55486">
    <property type="entry name" value="Metalloproteases ('zincins'), catalytic domain"/>
    <property type="match status" value="1"/>
</dbReference>
<name>A0A7U9THD7_9MOLU</name>
<reference evidence="5" key="1">
    <citation type="submission" date="2021-01" db="EMBL/GenBank/DDBJ databases">
        <title>Draft genome sequence of Acholeplasmataceae bacterium strain Mahy22.</title>
        <authorList>
            <person name="Watanabe M."/>
            <person name="Kojima H."/>
            <person name="Fukui M."/>
        </authorList>
    </citation>
    <scope>NUCLEOTIDE SEQUENCE</scope>
    <source>
        <strain evidence="5">Mahy22</strain>
    </source>
</reference>
<feature type="binding site" evidence="3">
    <location>
        <position position="484"/>
    </location>
    <ligand>
        <name>Zn(2+)</name>
        <dbReference type="ChEBI" id="CHEBI:29105"/>
        <note>catalytic</note>
    </ligand>
</feature>
<evidence type="ECO:0000259" key="4">
    <source>
        <dbReference type="Pfam" id="PF01433"/>
    </source>
</evidence>
<gene>
    <name evidence="5" type="ORF">MPAN_001270</name>
</gene>
<dbReference type="Gene3D" id="1.10.390.10">
    <property type="entry name" value="Neutral Protease Domain 2"/>
    <property type="match status" value="1"/>
</dbReference>
<feature type="binding site" evidence="3">
    <location>
        <position position="507"/>
    </location>
    <ligand>
        <name>Zn(2+)</name>
        <dbReference type="ChEBI" id="CHEBI:29105"/>
        <note>catalytic</note>
    </ligand>
</feature>
<organism evidence="5 6">
    <name type="scientific">Mariniplasma anaerobium</name>
    <dbReference type="NCBI Taxonomy" id="2735436"/>
    <lineage>
        <taxon>Bacteria</taxon>
        <taxon>Bacillati</taxon>
        <taxon>Mycoplasmatota</taxon>
        <taxon>Mollicutes</taxon>
        <taxon>Acholeplasmatales</taxon>
        <taxon>Acholeplasmataceae</taxon>
        <taxon>Mariniplasma</taxon>
    </lineage>
</organism>
<dbReference type="InterPro" id="IPR013378">
    <property type="entry name" value="InlB-like_B-rpt"/>
</dbReference>